<dbReference type="PRINTS" id="PR00037">
    <property type="entry name" value="HTHLACR"/>
</dbReference>
<dbReference type="InterPro" id="IPR050313">
    <property type="entry name" value="Carb_Metab_HTH_regulators"/>
</dbReference>
<dbReference type="InterPro" id="IPR014036">
    <property type="entry name" value="DeoR-like_C"/>
</dbReference>
<name>A0A1C3WCF7_9HYPH</name>
<dbReference type="InterPro" id="IPR001034">
    <property type="entry name" value="DeoR_HTH"/>
</dbReference>
<dbReference type="Pfam" id="PF00455">
    <property type="entry name" value="DeoRC"/>
    <property type="match status" value="1"/>
</dbReference>
<dbReference type="SUPFAM" id="SSF46785">
    <property type="entry name" value="Winged helix' DNA-binding domain"/>
    <property type="match status" value="1"/>
</dbReference>
<dbReference type="EMBL" id="FMAH01000027">
    <property type="protein sequence ID" value="SCB37842.1"/>
    <property type="molecule type" value="Genomic_DNA"/>
</dbReference>
<dbReference type="SMART" id="SM00420">
    <property type="entry name" value="HTH_DEOR"/>
    <property type="match status" value="1"/>
</dbReference>
<dbReference type="Proteomes" id="UP000199435">
    <property type="component" value="Unassembled WGS sequence"/>
</dbReference>
<sequence length="238" mass="25632">MTVEEFAERLGVSRETIRRDLTRLEAIGEVRKYHGGARLLATPAKINEEKEGPFTLRMAQNVEAKQKIAHAASRLLRPDDSLFIDTGSTTIAMAEALATNSSLIIITNSPKIASVASANLNHKIFLIGGAYAAEAGESVGPLALEQISKFRAQHAILTVGAINSSCIMDFDVQEAEIAKAMIERADNVIVLADHSKFERSAVFEVVPLLKIHTIVTDAQPSMAMARALETAGVNLIVA</sequence>
<feature type="domain" description="HTH crp-type" evidence="4">
    <location>
        <begin position="1"/>
        <end position="43"/>
    </location>
</feature>
<reference evidence="6" key="1">
    <citation type="submission" date="2016-08" db="EMBL/GenBank/DDBJ databases">
        <authorList>
            <person name="Varghese N."/>
            <person name="Submissions Spin"/>
        </authorList>
    </citation>
    <scope>NUCLEOTIDE SEQUENCE [LARGE SCALE GENOMIC DNA]</scope>
    <source>
        <strain evidence="6">HAMBI 2971</strain>
    </source>
</reference>
<keyword evidence="1" id="KW-0805">Transcription regulation</keyword>
<organism evidence="5 6">
    <name type="scientific">Rhizobium miluonense</name>
    <dbReference type="NCBI Taxonomy" id="411945"/>
    <lineage>
        <taxon>Bacteria</taxon>
        <taxon>Pseudomonadati</taxon>
        <taxon>Pseudomonadota</taxon>
        <taxon>Alphaproteobacteria</taxon>
        <taxon>Hyphomicrobiales</taxon>
        <taxon>Rhizobiaceae</taxon>
        <taxon>Rhizobium/Agrobacterium group</taxon>
        <taxon>Rhizobium</taxon>
    </lineage>
</organism>
<protein>
    <submittedName>
        <fullName evidence="5">Transcriptional regulator, DeoR family</fullName>
    </submittedName>
</protein>
<accession>A0A1C3WCF7</accession>
<dbReference type="PROSITE" id="PS51000">
    <property type="entry name" value="HTH_DEOR_2"/>
    <property type="match status" value="1"/>
</dbReference>
<dbReference type="PANTHER" id="PTHR30363:SF44">
    <property type="entry name" value="AGA OPERON TRANSCRIPTIONAL REPRESSOR-RELATED"/>
    <property type="match status" value="1"/>
</dbReference>
<dbReference type="PANTHER" id="PTHR30363">
    <property type="entry name" value="HTH-TYPE TRANSCRIPTIONAL REGULATOR SRLR-RELATED"/>
    <property type="match status" value="1"/>
</dbReference>
<dbReference type="PROSITE" id="PS51063">
    <property type="entry name" value="HTH_CRP_2"/>
    <property type="match status" value="1"/>
</dbReference>
<dbReference type="InterPro" id="IPR037171">
    <property type="entry name" value="NagB/RpiA_transferase-like"/>
</dbReference>
<dbReference type="InterPro" id="IPR036390">
    <property type="entry name" value="WH_DNA-bd_sf"/>
</dbReference>
<proteinExistence type="predicted"/>
<dbReference type="GO" id="GO:0003700">
    <property type="term" value="F:DNA-binding transcription factor activity"/>
    <property type="evidence" value="ECO:0007669"/>
    <property type="project" value="InterPro"/>
</dbReference>
<gene>
    <name evidence="5" type="ORF">GA0061102_102712</name>
</gene>
<feature type="domain" description="HTH deoR-type" evidence="3">
    <location>
        <begin position="1"/>
        <end position="39"/>
    </location>
</feature>
<dbReference type="GO" id="GO:0003677">
    <property type="term" value="F:DNA binding"/>
    <property type="evidence" value="ECO:0007669"/>
    <property type="project" value="InterPro"/>
</dbReference>
<evidence type="ECO:0000313" key="5">
    <source>
        <dbReference type="EMBL" id="SCB37842.1"/>
    </source>
</evidence>
<keyword evidence="2" id="KW-0804">Transcription</keyword>
<dbReference type="Gene3D" id="3.40.50.1360">
    <property type="match status" value="1"/>
</dbReference>
<evidence type="ECO:0000259" key="4">
    <source>
        <dbReference type="PROSITE" id="PS51063"/>
    </source>
</evidence>
<keyword evidence="6" id="KW-1185">Reference proteome</keyword>
<evidence type="ECO:0000256" key="2">
    <source>
        <dbReference type="ARBA" id="ARBA00023163"/>
    </source>
</evidence>
<dbReference type="Pfam" id="PF08220">
    <property type="entry name" value="HTH_DeoR"/>
    <property type="match status" value="1"/>
</dbReference>
<evidence type="ECO:0000313" key="6">
    <source>
        <dbReference type="Proteomes" id="UP000199435"/>
    </source>
</evidence>
<dbReference type="SMART" id="SM01134">
    <property type="entry name" value="DeoRC"/>
    <property type="match status" value="1"/>
</dbReference>
<dbReference type="STRING" id="411945.GA0061102_102712"/>
<dbReference type="AlphaFoldDB" id="A0A1C3WCF7"/>
<evidence type="ECO:0000256" key="1">
    <source>
        <dbReference type="ARBA" id="ARBA00023015"/>
    </source>
</evidence>
<dbReference type="InterPro" id="IPR012318">
    <property type="entry name" value="HTH_CRP"/>
</dbReference>
<evidence type="ECO:0000259" key="3">
    <source>
        <dbReference type="PROSITE" id="PS51000"/>
    </source>
</evidence>
<dbReference type="SUPFAM" id="SSF100950">
    <property type="entry name" value="NagB/RpiA/CoA transferase-like"/>
    <property type="match status" value="1"/>
</dbReference>